<organism evidence="2 3">
    <name type="scientific">Colletotrichum incanum</name>
    <name type="common">Soybean anthracnose fungus</name>
    <dbReference type="NCBI Taxonomy" id="1573173"/>
    <lineage>
        <taxon>Eukaryota</taxon>
        <taxon>Fungi</taxon>
        <taxon>Dikarya</taxon>
        <taxon>Ascomycota</taxon>
        <taxon>Pezizomycotina</taxon>
        <taxon>Sordariomycetes</taxon>
        <taxon>Hypocreomycetidae</taxon>
        <taxon>Glomerellales</taxon>
        <taxon>Glomerellaceae</taxon>
        <taxon>Colletotrichum</taxon>
        <taxon>Colletotrichum spaethianum species complex</taxon>
    </lineage>
</organism>
<evidence type="ECO:0000259" key="1">
    <source>
        <dbReference type="Pfam" id="PF24320"/>
    </source>
</evidence>
<dbReference type="Proteomes" id="UP000076584">
    <property type="component" value="Unassembled WGS sequence"/>
</dbReference>
<name>A0A167DIP1_COLIC</name>
<reference evidence="2 3" key="1">
    <citation type="submission" date="2015-06" db="EMBL/GenBank/DDBJ databases">
        <title>Survival trade-offs in plant roots during colonization by closely related pathogenic and mutualistic fungi.</title>
        <authorList>
            <person name="Hacquard S."/>
            <person name="Kracher B."/>
            <person name="Hiruma K."/>
            <person name="Weinman A."/>
            <person name="Muench P."/>
            <person name="Garrido Oter R."/>
            <person name="Ver Loren van Themaat E."/>
            <person name="Dallerey J.-F."/>
            <person name="Damm U."/>
            <person name="Henrissat B."/>
            <person name="Lespinet O."/>
            <person name="Thon M."/>
            <person name="Kemen E."/>
            <person name="McHardy A.C."/>
            <person name="Schulze-Lefert P."/>
            <person name="O'Connell R.J."/>
        </authorList>
    </citation>
    <scope>NUCLEOTIDE SEQUENCE [LARGE SCALE GENOMIC DNA]</scope>
    <source>
        <strain evidence="2 3">MAFF 238704</strain>
    </source>
</reference>
<dbReference type="EMBL" id="LFIW01001020">
    <property type="protein sequence ID" value="KZL83931.1"/>
    <property type="molecule type" value="Genomic_DNA"/>
</dbReference>
<dbReference type="Pfam" id="PF24320">
    <property type="entry name" value="DUF7492"/>
    <property type="match status" value="1"/>
</dbReference>
<dbReference type="AlphaFoldDB" id="A0A167DIP1"/>
<keyword evidence="3" id="KW-1185">Reference proteome</keyword>
<feature type="domain" description="DUF7492" evidence="1">
    <location>
        <begin position="39"/>
        <end position="245"/>
    </location>
</feature>
<comment type="caution">
    <text evidence="2">The sequence shown here is derived from an EMBL/GenBank/DDBJ whole genome shotgun (WGS) entry which is preliminary data.</text>
</comment>
<accession>A0A167DIP1</accession>
<evidence type="ECO:0000313" key="3">
    <source>
        <dbReference type="Proteomes" id="UP000076584"/>
    </source>
</evidence>
<gene>
    <name evidence="2" type="ORF">CI238_13436</name>
</gene>
<evidence type="ECO:0000313" key="2">
    <source>
        <dbReference type="EMBL" id="KZL83931.1"/>
    </source>
</evidence>
<sequence>MVPLIFFSNGILTKTGMKLRPLVSVIPTLLIDYNLLSLASAHTWVEQLNRIAPNGTMLSPPGFPPKWFGRGKGFHDDLFTNLLGEATYSLCAKQPLGHQVDGFPVLEAAPGDVIGLRYQENGHVTLPDTPAHKPANRGTVYVYGTSSPHADDSLFDVYKKWTADGTGGDGRGKLLATRHYDDGQCYQVNDGPISKQRQDRFRKGAAEPQGADLWCQADIKLPGDLPTETFYSIYFIWTWPTLQPEKVASTSSGDYGDFPEIGSPAEASYLVSPDVTKSEIYSSCAMNKTLTFVE</sequence>
<protein>
    <recommendedName>
        <fullName evidence="1">DUF7492 domain-containing protein</fullName>
    </recommendedName>
</protein>
<proteinExistence type="predicted"/>
<dbReference type="InterPro" id="IPR055915">
    <property type="entry name" value="DUF7492"/>
</dbReference>